<feature type="region of interest" description="Disordered" evidence="1">
    <location>
        <begin position="1"/>
        <end position="46"/>
    </location>
</feature>
<organism evidence="2">
    <name type="scientific">Moorena producens (strain JHB)</name>
    <dbReference type="NCBI Taxonomy" id="1454205"/>
    <lineage>
        <taxon>Bacteria</taxon>
        <taxon>Bacillati</taxon>
        <taxon>Cyanobacteriota</taxon>
        <taxon>Cyanophyceae</taxon>
        <taxon>Coleofasciculales</taxon>
        <taxon>Coleofasciculaceae</taxon>
        <taxon>Moorena</taxon>
    </lineage>
</organism>
<proteinExistence type="predicted"/>
<feature type="compositionally biased region" description="Basic and acidic residues" evidence="1">
    <location>
        <begin position="1"/>
        <end position="10"/>
    </location>
</feature>
<evidence type="ECO:0000256" key="1">
    <source>
        <dbReference type="SAM" id="MobiDB-lite"/>
    </source>
</evidence>
<sequence length="46" mass="5030">MGQAHLKDADSTNMPILPTCRFHPPDPLPKRNGQDAHARDAHSRAG</sequence>
<dbReference type="AlphaFoldDB" id="A0A9Q9SSE2"/>
<evidence type="ECO:0000313" key="2">
    <source>
        <dbReference type="EMBL" id="WAN68758.1"/>
    </source>
</evidence>
<dbReference type="EMBL" id="CP017708">
    <property type="protein sequence ID" value="WAN68758.1"/>
    <property type="molecule type" value="Genomic_DNA"/>
</dbReference>
<reference evidence="2" key="1">
    <citation type="journal article" date="2017" name="Proc. Natl. Acad. Sci. U.S.A.">
        <title>Comparative genomics uncovers the prolific and distinctive metabolic potential of the cyanobacterial genus Moorea.</title>
        <authorList>
            <person name="Leao T."/>
            <person name="Castelao G."/>
            <person name="Korobeynikov A."/>
            <person name="Monroe E.A."/>
            <person name="Podell S."/>
            <person name="Glukhov E."/>
            <person name="Allen E.E."/>
            <person name="Gerwick W.H."/>
            <person name="Gerwick L."/>
        </authorList>
    </citation>
    <scope>NUCLEOTIDE SEQUENCE</scope>
    <source>
        <strain evidence="2">JHB</strain>
    </source>
</reference>
<feature type="compositionally biased region" description="Basic and acidic residues" evidence="1">
    <location>
        <begin position="28"/>
        <end position="46"/>
    </location>
</feature>
<gene>
    <name evidence="2" type="ORF">BJP36_41065</name>
</gene>
<accession>A0A9Q9SSE2</accession>
<reference evidence="2" key="2">
    <citation type="submission" date="2022-10" db="EMBL/GenBank/DDBJ databases">
        <authorList>
            <person name="Ngo T.-E."/>
        </authorList>
    </citation>
    <scope>NUCLEOTIDE SEQUENCE</scope>
    <source>
        <strain evidence="2">JHB</strain>
    </source>
</reference>
<name>A0A9Q9SSE2_MOOP1</name>
<dbReference type="Proteomes" id="UP000176944">
    <property type="component" value="Chromosome"/>
</dbReference>
<protein>
    <submittedName>
        <fullName evidence="2">Uncharacterized protein</fullName>
    </submittedName>
</protein>